<feature type="region of interest" description="Disordered" evidence="6">
    <location>
        <begin position="1485"/>
        <end position="1599"/>
    </location>
</feature>
<feature type="compositionally biased region" description="Polar residues" evidence="6">
    <location>
        <begin position="1570"/>
        <end position="1579"/>
    </location>
</feature>
<evidence type="ECO:0000256" key="4">
    <source>
        <dbReference type="ARBA" id="ARBA00022989"/>
    </source>
</evidence>
<evidence type="ECO:0000256" key="1">
    <source>
        <dbReference type="ARBA" id="ARBA00004007"/>
    </source>
</evidence>
<feature type="compositionally biased region" description="Low complexity" evidence="6">
    <location>
        <begin position="1524"/>
        <end position="1536"/>
    </location>
</feature>
<comment type="caution">
    <text evidence="8">The sequence shown here is derived from an EMBL/GenBank/DDBJ whole genome shotgun (WGS) entry which is preliminary data.</text>
</comment>
<feature type="compositionally biased region" description="Polar residues" evidence="6">
    <location>
        <begin position="1704"/>
        <end position="1720"/>
    </location>
</feature>
<comment type="subcellular location">
    <subcellularLocation>
        <location evidence="2">Mitochondrion inner membrane</location>
        <topology evidence="2">Single-pass membrane protein</topology>
        <orientation evidence="2">Intermembrane side</orientation>
    </subcellularLocation>
</comment>
<evidence type="ECO:0000256" key="6">
    <source>
        <dbReference type="SAM" id="MobiDB-lite"/>
    </source>
</evidence>
<keyword evidence="4 7" id="KW-1133">Transmembrane helix</keyword>
<dbReference type="SUPFAM" id="SSF110111">
    <property type="entry name" value="Ctag/Cox11"/>
    <property type="match status" value="1"/>
</dbReference>
<evidence type="ECO:0000256" key="7">
    <source>
        <dbReference type="SAM" id="Phobius"/>
    </source>
</evidence>
<name>A0A8H8TRQ7_9BASI</name>
<dbReference type="FunFam" id="2.60.370.10:FF:000001">
    <property type="entry name" value="COX11 cytochrome c oxidase assembly homolog"/>
    <property type="match status" value="1"/>
</dbReference>
<feature type="compositionally biased region" description="Polar residues" evidence="6">
    <location>
        <begin position="22"/>
        <end position="53"/>
    </location>
</feature>
<evidence type="ECO:0000256" key="2">
    <source>
        <dbReference type="ARBA" id="ARBA00004243"/>
    </source>
</evidence>
<dbReference type="GO" id="GO:0005507">
    <property type="term" value="F:copper ion binding"/>
    <property type="evidence" value="ECO:0007669"/>
    <property type="project" value="InterPro"/>
</dbReference>
<dbReference type="HAMAP" id="MF_00155">
    <property type="entry name" value="CtaG"/>
    <property type="match status" value="1"/>
</dbReference>
<feature type="transmembrane region" description="Helical" evidence="7">
    <location>
        <begin position="1775"/>
        <end position="1797"/>
    </location>
</feature>
<evidence type="ECO:0000256" key="3">
    <source>
        <dbReference type="ARBA" id="ARBA00022692"/>
    </source>
</evidence>
<feature type="region of interest" description="Disordered" evidence="6">
    <location>
        <begin position="1"/>
        <end position="206"/>
    </location>
</feature>
<feature type="region of interest" description="Disordered" evidence="6">
    <location>
        <begin position="1093"/>
        <end position="1278"/>
    </location>
</feature>
<evidence type="ECO:0000256" key="5">
    <source>
        <dbReference type="ARBA" id="ARBA00023136"/>
    </source>
</evidence>
<feature type="compositionally biased region" description="Polar residues" evidence="6">
    <location>
        <begin position="156"/>
        <end position="168"/>
    </location>
</feature>
<dbReference type="GO" id="GO:0005759">
    <property type="term" value="C:mitochondrial matrix"/>
    <property type="evidence" value="ECO:0007669"/>
    <property type="project" value="UniProtKB-ARBA"/>
</dbReference>
<dbReference type="InterPro" id="IPR007533">
    <property type="entry name" value="Cyt_c_oxidase_assmbl_CtaG"/>
</dbReference>
<feature type="compositionally biased region" description="Polar residues" evidence="6">
    <location>
        <begin position="1116"/>
        <end position="1140"/>
    </location>
</feature>
<keyword evidence="9" id="KW-1185">Reference proteome</keyword>
<dbReference type="PANTHER" id="PTHR21320:SF3">
    <property type="entry name" value="CYTOCHROME C OXIDASE ASSEMBLY PROTEIN COX11, MITOCHONDRIAL-RELATED"/>
    <property type="match status" value="1"/>
</dbReference>
<accession>A0A8H8TRQ7</accession>
<feature type="compositionally biased region" description="Polar residues" evidence="6">
    <location>
        <begin position="1392"/>
        <end position="1403"/>
    </location>
</feature>
<keyword evidence="5 7" id="KW-0472">Membrane</keyword>
<feature type="region of interest" description="Disordered" evidence="6">
    <location>
        <begin position="1294"/>
        <end position="1320"/>
    </location>
</feature>
<dbReference type="Pfam" id="PF04442">
    <property type="entry name" value="CtaG_Cox11"/>
    <property type="match status" value="1"/>
</dbReference>
<feature type="transmembrane region" description="Helical" evidence="7">
    <location>
        <begin position="758"/>
        <end position="781"/>
    </location>
</feature>
<feature type="compositionally biased region" description="Low complexity" evidence="6">
    <location>
        <begin position="323"/>
        <end position="333"/>
    </location>
</feature>
<feature type="compositionally biased region" description="Low complexity" evidence="6">
    <location>
        <begin position="1174"/>
        <end position="1196"/>
    </location>
</feature>
<feature type="compositionally biased region" description="Basic and acidic residues" evidence="6">
    <location>
        <begin position="338"/>
        <end position="362"/>
    </location>
</feature>
<feature type="compositionally biased region" description="Polar residues" evidence="6">
    <location>
        <begin position="419"/>
        <end position="440"/>
    </location>
</feature>
<protein>
    <submittedName>
        <fullName evidence="8">Uncharacterized protein</fullName>
    </submittedName>
</protein>
<feature type="compositionally biased region" description="Polar residues" evidence="6">
    <location>
        <begin position="465"/>
        <end position="486"/>
    </location>
</feature>
<dbReference type="Proteomes" id="UP000658997">
    <property type="component" value="Unassembled WGS sequence"/>
</dbReference>
<feature type="compositionally biased region" description="Polar residues" evidence="6">
    <location>
        <begin position="295"/>
        <end position="305"/>
    </location>
</feature>
<evidence type="ECO:0000313" key="9">
    <source>
        <dbReference type="Proteomes" id="UP000658997"/>
    </source>
</evidence>
<sequence length="1976" mass="212655">MNGRLRSSVDERLATAQGPGVPSTQPLRIQKHTQATQPIQTPLQAQPAPTSLPIQPIQPALERLNPTSRLESPAGHSGYSSPSNYPSPSPGPYDDSSRPESSAQGAARFGGVSPNTVPGAPHRTFSDLSVPMSSDSSGQGSIRFGAVSPKTVEPPQHQTFSDLSSNDPQPRAIHHTNDTFGRTSGKSALSDSHSTSASRRKASPTEKSAFGYLASGWIQPTSLEQNDEITECLIQDSGLASRQKSIDALQKELNLSGSSDPTMAPSLGEDDEEMWNNGAIANLQRSASAAQQQSNPAWTGVSGSDETPDQKFGRPSQERSQRSQRSQPTHQSSGDSRPGQEDSRPSHSHSDTTSSRDTDRSHNAAYGVGEAGGDEQFAVLTRTLTPDQRRQQEELGRMSQQRNSLTSPASTYIPLPSQLAATSPGRANQRASRQSSATIMATSITAGSTSLASSSTPRHDARLSRQIQGTSSSSAARPLSTGEQQNFHSTHGTLLFVGETADSDSQDSLDLLNNSNSPLMAQGMTPTRSASVRVKTPMFGNTLADLPPEQRASMVGALHDESPPFPSQGSIHGGFVNLNRVPKSQSGLQQQSALYDPAVQQQGQAGQQQYAAAQSRSQTRTQTQTYIQMQQLQPDAQQQYEQTRGYYAQPGDQTANVDHGFVDDNNHATGNMEGSARTPHLPNLGDMYAVAPKFPAAPYGKFCDVRLSSRLARVHYTILPLLTYAHIPATLFLDYNVIFALVQIALHPDSTQSGFRAAWWIATGVYGGCVLVWLVGVVILYEWLWSYRRRWTVSQPLVMPIYLSSPAFVRTAITDYSLYSLLYRARSSGDRRDALIESFWYYSQNWPTVLTLLPRGVISVILLVLYKPSGQTLTTQSQRDIVYFDRTTQRLTQFAFILIVIQAAWAAWKLAVLLLAYIGLAATLGFKSLIQQEQVRNAVADTEMTSFAGHSRRGLVAKQYLSQPGGGQVWMQDGEAIQQQQASHRRWAWRWRAEDRIRTILFDAGVLHQSVPTQDWHRQHEHEHLAAHGGELAGDRTMNSIQAPLVAYAQPQGGTDYGQQGQQPRDWFGPSLNFFESQTGLAITAPEAVQPEEWANSPDLGTNAGVMTAMPLGPASQASHVQHDASSPSDDGNNSDTSDPYSPAPLPIGRSPRSKEQLRDASSISSRNDRASMRASSTSSLNRLAALNAAPTANRSSSTAVEGAATPASDEQGSTIDFRPTNAAPIVTANGRPARTPPTGADPPAQSANGTPLLNEWRGRKRPRSSPVLAYFPGLNPGGMVTETEDWIQHQMDEEDDQADDRPDQRRNPAELSKKPVGAFDNDRRVMHTFVPMPSSFAMSKDLSLAGSPDQGGSDTKHGSWIAAAPNPEMFAVKPAAAGAPASTPPLRQQVDAPNTSTTSLGSSVKGRRSGTYSRPRSPGHGHEASSEDGISFDGGEGNKKWGRNSLLGKMTTYSSSESSRRSGSGGRPEGESWLSSLFSRKVSAGAAGSSSPQVGTSPAMQPSTSTPRSESGPEMDAVPTLITTSASTSPPTADSGGVQQHEAQPATSTQEPVSGSLLLVPIGDRSPSPVKSNASGNTDDSEEGQLWASFPNQSRRHPPGLIALDIEQRTIAERRLAAAANENNAAMQQHRLLYGPTSSGPVAAAQSLSGTGINLLPLMHPNVLAAISGGVPGVAQLIVSPSEGGLHAIREESWSSSLDSRSQGATGSTRSRGTASAVTASPVDADFPLEQIEEAATPHPLGTRAGAPTSRAAALTEEFQRRQRESYKRRNQSLFMYSAALMVFTLGFSYAAVPLYRAFCSATGFSGTPITDPERFAPSRLIPAYLDPTTNAPTKRIRVTFNADASDAIPWSFTPQQKEIYVLPGETALAFYTAKNKSDKDIIGIATYNVSPDRIAPYFAKVECFCFEEQKLLAGEEVDLPVFFFIDSDVLDDPSTKGVDDVVLSYTFFSARRNSKNGQLEPDTDLSKYTVGKDL</sequence>
<feature type="compositionally biased region" description="Low complexity" evidence="6">
    <location>
        <begin position="1376"/>
        <end position="1386"/>
    </location>
</feature>
<comment type="function">
    <text evidence="1">Exerts its effect at some terminal stage of cytochrome c oxidase synthesis, probably by being involved in the insertion of the copper B into subunit I.</text>
</comment>
<feature type="compositionally biased region" description="Polar residues" evidence="6">
    <location>
        <begin position="1489"/>
        <end position="1510"/>
    </location>
</feature>
<feature type="transmembrane region" description="Helical" evidence="7">
    <location>
        <begin position="801"/>
        <end position="825"/>
    </location>
</feature>
<feature type="compositionally biased region" description="Low complexity" evidence="6">
    <location>
        <begin position="187"/>
        <end position="197"/>
    </location>
</feature>
<feature type="compositionally biased region" description="Polar residues" evidence="6">
    <location>
        <begin position="1538"/>
        <end position="1554"/>
    </location>
</feature>
<dbReference type="GO" id="GO:0005743">
    <property type="term" value="C:mitochondrial inner membrane"/>
    <property type="evidence" value="ECO:0007669"/>
    <property type="project" value="UniProtKB-SubCell"/>
</dbReference>
<feature type="compositionally biased region" description="Basic and acidic residues" evidence="6">
    <location>
        <begin position="1300"/>
        <end position="1314"/>
    </location>
</feature>
<feature type="region of interest" description="Disordered" evidence="6">
    <location>
        <begin position="1342"/>
        <end position="1361"/>
    </location>
</feature>
<feature type="compositionally biased region" description="Polar residues" evidence="6">
    <location>
        <begin position="398"/>
        <end position="410"/>
    </location>
</feature>
<dbReference type="EMBL" id="ULHB01000028">
    <property type="protein sequence ID" value="SYW77784.1"/>
    <property type="molecule type" value="Genomic_DNA"/>
</dbReference>
<feature type="region of interest" description="Disordered" evidence="6">
    <location>
        <begin position="1376"/>
        <end position="1473"/>
    </location>
</feature>
<reference evidence="8" key="1">
    <citation type="submission" date="2018-08" db="EMBL/GenBank/DDBJ databases">
        <authorList>
            <person name="Guldener U."/>
        </authorList>
    </citation>
    <scope>NUCLEOTIDE SEQUENCE</scope>
    <source>
        <strain evidence="8">UB2</strain>
    </source>
</reference>
<gene>
    <name evidence="8" type="ORF">UBRO2_01976</name>
</gene>
<feature type="region of interest" description="Disordered" evidence="6">
    <location>
        <begin position="252"/>
        <end position="375"/>
    </location>
</feature>
<feature type="transmembrane region" description="Helical" evidence="7">
    <location>
        <begin position="721"/>
        <end position="746"/>
    </location>
</feature>
<proteinExistence type="inferred from homology"/>
<evidence type="ECO:0000313" key="8">
    <source>
        <dbReference type="EMBL" id="SYW77784.1"/>
    </source>
</evidence>
<dbReference type="NCBIfam" id="NF003465">
    <property type="entry name" value="PRK05089.1"/>
    <property type="match status" value="1"/>
</dbReference>
<feature type="transmembrane region" description="Helical" evidence="7">
    <location>
        <begin position="894"/>
        <end position="920"/>
    </location>
</feature>
<feature type="region of interest" description="Disordered" evidence="6">
    <location>
        <begin position="388"/>
        <end position="486"/>
    </location>
</feature>
<feature type="compositionally biased region" description="Low complexity" evidence="6">
    <location>
        <begin position="126"/>
        <end position="137"/>
    </location>
</feature>
<feature type="compositionally biased region" description="Low complexity" evidence="6">
    <location>
        <begin position="441"/>
        <end position="456"/>
    </location>
</feature>
<feature type="region of interest" description="Disordered" evidence="6">
    <location>
        <begin position="1692"/>
        <end position="1720"/>
    </location>
</feature>
<organism evidence="8 9">
    <name type="scientific">Ustilago bromivora</name>
    <dbReference type="NCBI Taxonomy" id="307758"/>
    <lineage>
        <taxon>Eukaryota</taxon>
        <taxon>Fungi</taxon>
        <taxon>Dikarya</taxon>
        <taxon>Basidiomycota</taxon>
        <taxon>Ustilaginomycotina</taxon>
        <taxon>Ustilaginomycetes</taxon>
        <taxon>Ustilaginales</taxon>
        <taxon>Ustilaginaceae</taxon>
        <taxon>Ustilago</taxon>
    </lineage>
</organism>
<dbReference type="PANTHER" id="PTHR21320">
    <property type="entry name" value="CYTOCHROME C OXIDASE ASSEMBLY PROTEIN COX11-RELATED"/>
    <property type="match status" value="1"/>
</dbReference>
<feature type="compositionally biased region" description="Basic and acidic residues" evidence="6">
    <location>
        <begin position="308"/>
        <end position="321"/>
    </location>
</feature>
<keyword evidence="3 7" id="KW-0812">Transmembrane</keyword>
<dbReference type="InterPro" id="IPR023471">
    <property type="entry name" value="CtaG/Cox11_dom_sf"/>
</dbReference>
<dbReference type="Gene3D" id="2.60.370.10">
    <property type="entry name" value="Ctag/Cox11"/>
    <property type="match status" value="1"/>
</dbReference>